<sequence>AKEEVVQRVFLRSLRQLLRQGVFGFAQRGGANV</sequence>
<feature type="non-terminal residue" evidence="1">
    <location>
        <position position="1"/>
    </location>
</feature>
<organism evidence="1">
    <name type="scientific">marine sediment metagenome</name>
    <dbReference type="NCBI Taxonomy" id="412755"/>
    <lineage>
        <taxon>unclassified sequences</taxon>
        <taxon>metagenomes</taxon>
        <taxon>ecological metagenomes</taxon>
    </lineage>
</organism>
<proteinExistence type="predicted"/>
<comment type="caution">
    <text evidence="1">The sequence shown here is derived from an EMBL/GenBank/DDBJ whole genome shotgun (WGS) entry which is preliminary data.</text>
</comment>
<evidence type="ECO:0000313" key="1">
    <source>
        <dbReference type="EMBL" id="GAG35661.1"/>
    </source>
</evidence>
<name>X0YFQ1_9ZZZZ</name>
<protein>
    <submittedName>
        <fullName evidence="1">Uncharacterized protein</fullName>
    </submittedName>
</protein>
<dbReference type="EMBL" id="BARS01045703">
    <property type="protein sequence ID" value="GAG35661.1"/>
    <property type="molecule type" value="Genomic_DNA"/>
</dbReference>
<accession>X0YFQ1</accession>
<reference evidence="1" key="1">
    <citation type="journal article" date="2014" name="Front. Microbiol.">
        <title>High frequency of phylogenetically diverse reductive dehalogenase-homologous genes in deep subseafloor sedimentary metagenomes.</title>
        <authorList>
            <person name="Kawai M."/>
            <person name="Futagami T."/>
            <person name="Toyoda A."/>
            <person name="Takaki Y."/>
            <person name="Nishi S."/>
            <person name="Hori S."/>
            <person name="Arai W."/>
            <person name="Tsubouchi T."/>
            <person name="Morono Y."/>
            <person name="Uchiyama I."/>
            <person name="Ito T."/>
            <person name="Fujiyama A."/>
            <person name="Inagaki F."/>
            <person name="Takami H."/>
        </authorList>
    </citation>
    <scope>NUCLEOTIDE SEQUENCE</scope>
    <source>
        <strain evidence="1">Expedition CK06-06</strain>
    </source>
</reference>
<dbReference type="AlphaFoldDB" id="X0YFQ1"/>
<gene>
    <name evidence="1" type="ORF">S01H1_68891</name>
</gene>